<dbReference type="CDD" id="cd08422">
    <property type="entry name" value="PBP2_CrgA_like"/>
    <property type="match status" value="1"/>
</dbReference>
<name>A0A5P2HAC4_9BURK</name>
<dbReference type="Gene3D" id="1.10.10.10">
    <property type="entry name" value="Winged helix-like DNA-binding domain superfamily/Winged helix DNA-binding domain"/>
    <property type="match status" value="1"/>
</dbReference>
<dbReference type="RefSeq" id="WP_150374625.1">
    <property type="nucleotide sequence ID" value="NZ_CP044067.1"/>
</dbReference>
<accession>A0A5P2HAC4</accession>
<dbReference type="SUPFAM" id="SSF46785">
    <property type="entry name" value="Winged helix' DNA-binding domain"/>
    <property type="match status" value="1"/>
</dbReference>
<evidence type="ECO:0000313" key="7">
    <source>
        <dbReference type="Proteomes" id="UP000322822"/>
    </source>
</evidence>
<dbReference type="InterPro" id="IPR036390">
    <property type="entry name" value="WH_DNA-bd_sf"/>
</dbReference>
<evidence type="ECO:0000256" key="1">
    <source>
        <dbReference type="ARBA" id="ARBA00009437"/>
    </source>
</evidence>
<dbReference type="InterPro" id="IPR058163">
    <property type="entry name" value="LysR-type_TF_proteobact-type"/>
</dbReference>
<evidence type="ECO:0000256" key="2">
    <source>
        <dbReference type="ARBA" id="ARBA00023015"/>
    </source>
</evidence>
<keyword evidence="3" id="KW-0238">DNA-binding</keyword>
<sequence length="311" mass="34302">MDLHLIQSFVEIVDAGTLAEAGRRRGVTRSQISRQLAQLEAQAGAQLLRRTTRRLETTEAGQTLYAHGVRMLQEAVAAQAEIDSLGKTLRGHVRVSVPTGLGDAYIAPLLLDFAARHPGISLRVFFANRVTNLIADEIDVALRVTSNPPLDVVAREVCATPWRLLASPDYLARIPPIETPGDLAHCHFLCPPYASRRFRLVVERAGERVTVDISPHLQSEHFRFLLRAAQAGHGVGLLPAYAGWEDVKSGALVPVLPDWEPEGLGHHLYIITTPNLHPSMATRALIAYLREEIPRLEVFDTSPKPDQICLQ</sequence>
<feature type="domain" description="HTH lysR-type" evidence="5">
    <location>
        <begin position="1"/>
        <end position="58"/>
    </location>
</feature>
<keyword evidence="4" id="KW-0804">Transcription</keyword>
<dbReference type="InterPro" id="IPR005119">
    <property type="entry name" value="LysR_subst-bd"/>
</dbReference>
<dbReference type="Proteomes" id="UP000322822">
    <property type="component" value="Chromosome 2"/>
</dbReference>
<organism evidence="6 7">
    <name type="scientific">Cupriavidus pauculus</name>
    <dbReference type="NCBI Taxonomy" id="82633"/>
    <lineage>
        <taxon>Bacteria</taxon>
        <taxon>Pseudomonadati</taxon>
        <taxon>Pseudomonadota</taxon>
        <taxon>Betaproteobacteria</taxon>
        <taxon>Burkholderiales</taxon>
        <taxon>Burkholderiaceae</taxon>
        <taxon>Cupriavidus</taxon>
    </lineage>
</organism>
<dbReference type="Pfam" id="PF03466">
    <property type="entry name" value="LysR_substrate"/>
    <property type="match status" value="1"/>
</dbReference>
<dbReference type="PANTHER" id="PTHR30537:SF31">
    <property type="entry name" value="TRANSCRIPTIONAL REGULATOR, LYSR FAMILY"/>
    <property type="match status" value="1"/>
</dbReference>
<dbReference type="EMBL" id="CP044067">
    <property type="protein sequence ID" value="QET04564.1"/>
    <property type="molecule type" value="Genomic_DNA"/>
</dbReference>
<dbReference type="OrthoDB" id="8714815at2"/>
<keyword evidence="2" id="KW-0805">Transcription regulation</keyword>
<dbReference type="GO" id="GO:0003700">
    <property type="term" value="F:DNA-binding transcription factor activity"/>
    <property type="evidence" value="ECO:0007669"/>
    <property type="project" value="InterPro"/>
</dbReference>
<dbReference type="InterPro" id="IPR036388">
    <property type="entry name" value="WH-like_DNA-bd_sf"/>
</dbReference>
<dbReference type="Gene3D" id="3.40.190.290">
    <property type="match status" value="1"/>
</dbReference>
<dbReference type="SUPFAM" id="SSF53850">
    <property type="entry name" value="Periplasmic binding protein-like II"/>
    <property type="match status" value="1"/>
</dbReference>
<reference evidence="6 7" key="1">
    <citation type="submission" date="2019-09" db="EMBL/GenBank/DDBJ databases">
        <title>FDA dAtabase for Regulatory Grade micrObial Sequences (FDA-ARGOS): Supporting development and validation of Infectious Disease Dx tests.</title>
        <authorList>
            <person name="Sciortino C."/>
            <person name="Tallon L."/>
            <person name="Sadzewicz L."/>
            <person name="Vavikolanu K."/>
            <person name="Mehta A."/>
            <person name="Aluvathingal J."/>
            <person name="Nadendla S."/>
            <person name="Nandy P."/>
            <person name="Geyer C."/>
            <person name="Yan Y."/>
            <person name="Sichtig H."/>
        </authorList>
    </citation>
    <scope>NUCLEOTIDE SEQUENCE [LARGE SCALE GENOMIC DNA]</scope>
    <source>
        <strain evidence="6 7">FDAARGOS_664</strain>
    </source>
</reference>
<evidence type="ECO:0000256" key="4">
    <source>
        <dbReference type="ARBA" id="ARBA00023163"/>
    </source>
</evidence>
<dbReference type="GO" id="GO:0006351">
    <property type="term" value="P:DNA-templated transcription"/>
    <property type="evidence" value="ECO:0007669"/>
    <property type="project" value="TreeGrafter"/>
</dbReference>
<protein>
    <submittedName>
        <fullName evidence="6">LysR family transcriptional regulator</fullName>
    </submittedName>
</protein>
<dbReference type="PROSITE" id="PS50931">
    <property type="entry name" value="HTH_LYSR"/>
    <property type="match status" value="1"/>
</dbReference>
<dbReference type="Pfam" id="PF00126">
    <property type="entry name" value="HTH_1"/>
    <property type="match status" value="1"/>
</dbReference>
<dbReference type="AlphaFoldDB" id="A0A5P2HAC4"/>
<dbReference type="PANTHER" id="PTHR30537">
    <property type="entry name" value="HTH-TYPE TRANSCRIPTIONAL REGULATOR"/>
    <property type="match status" value="1"/>
</dbReference>
<dbReference type="InterPro" id="IPR000847">
    <property type="entry name" value="LysR_HTH_N"/>
</dbReference>
<evidence type="ECO:0000259" key="5">
    <source>
        <dbReference type="PROSITE" id="PS50931"/>
    </source>
</evidence>
<comment type="similarity">
    <text evidence="1">Belongs to the LysR transcriptional regulatory family.</text>
</comment>
<evidence type="ECO:0000313" key="6">
    <source>
        <dbReference type="EMBL" id="QET04564.1"/>
    </source>
</evidence>
<evidence type="ECO:0000256" key="3">
    <source>
        <dbReference type="ARBA" id="ARBA00023125"/>
    </source>
</evidence>
<dbReference type="GO" id="GO:0043565">
    <property type="term" value="F:sequence-specific DNA binding"/>
    <property type="evidence" value="ECO:0007669"/>
    <property type="project" value="TreeGrafter"/>
</dbReference>
<proteinExistence type="inferred from homology"/>
<dbReference type="FunFam" id="1.10.10.10:FF:000001">
    <property type="entry name" value="LysR family transcriptional regulator"/>
    <property type="match status" value="1"/>
</dbReference>
<gene>
    <name evidence="6" type="ORF">FOB72_20880</name>
</gene>